<name>A0ABV7VPU6_9GAMM</name>
<evidence type="ECO:0000313" key="3">
    <source>
        <dbReference type="EMBL" id="MFC3679520.1"/>
    </source>
</evidence>
<evidence type="ECO:0000256" key="2">
    <source>
        <dbReference type="SAM" id="MobiDB-lite"/>
    </source>
</evidence>
<feature type="compositionally biased region" description="Basic and acidic residues" evidence="2">
    <location>
        <begin position="588"/>
        <end position="601"/>
    </location>
</feature>
<feature type="coiled-coil region" evidence="1">
    <location>
        <begin position="213"/>
        <end position="243"/>
    </location>
</feature>
<keyword evidence="1" id="KW-0175">Coiled coil</keyword>
<dbReference type="Proteomes" id="UP001595722">
    <property type="component" value="Unassembled WGS sequence"/>
</dbReference>
<feature type="region of interest" description="Disordered" evidence="2">
    <location>
        <begin position="571"/>
        <end position="601"/>
    </location>
</feature>
<sequence length="601" mass="66358">MKQWIRWSGLAGFVVVTGLLVAFFMLAAAPLIKSSIEHFGSQAAGAQVSVDDVALNFSPLGVTLTGLQVADSEQPMENLLQFEQAVAELELAPLLLGKGIVRDLRVTDLRFNTARQVSGALPQTEEPEQEAAVIEENAAQEESPLALTELPSAEEILAREPLRTESAGNQLQQHFRQHQQEVDETLAQVPDDQALAAYQQQLQTLLSGDIKSLQDFNQRKQKLEQLKKQFKQDKAAVAAAKQAIRQARTDIAASLTELKNAPSADLQHIKSKYRFDAGGAANISGLLFGEQAAEWAEKALYWYGKLKPYLASDEASGETEERQPQRAGGRFVHFPSDNPWPEFLIRRAQLSAPALGGFMQIEATDITHQPALLGRPARVVIQGQQLTAIDDLNLEAVLDHRRQPGKDTLTMAIKDWQLQPVDLGIAGTQLSSARVQLQGLAVVAAGQLQAQADAQVVDAQFEGQGKTQFAKEMTRALAGINRFDVQASANGKLTSPTVKLGSDLDKQLNTAFQQRLKEKQTELENKLQAQLNEKVQSYLGDYSDELTQLNQLDGSLDDKSQQLQQMASRKLDNYEDKQKQRAKQKQQQLKDKAKDKLKNLF</sequence>
<protein>
    <submittedName>
        <fullName evidence="3">TIGR03545 family protein</fullName>
    </submittedName>
</protein>
<organism evidence="3 4">
    <name type="scientific">Bacterioplanoides pacificum</name>
    <dbReference type="NCBI Taxonomy" id="1171596"/>
    <lineage>
        <taxon>Bacteria</taxon>
        <taxon>Pseudomonadati</taxon>
        <taxon>Pseudomonadota</taxon>
        <taxon>Gammaproteobacteria</taxon>
        <taxon>Oceanospirillales</taxon>
        <taxon>Oceanospirillaceae</taxon>
        <taxon>Bacterioplanoides</taxon>
    </lineage>
</organism>
<evidence type="ECO:0000313" key="4">
    <source>
        <dbReference type="Proteomes" id="UP001595722"/>
    </source>
</evidence>
<dbReference type="RefSeq" id="WP_376865230.1">
    <property type="nucleotide sequence ID" value="NZ_JBHRYB010000005.1"/>
</dbReference>
<dbReference type="EMBL" id="JBHRYB010000005">
    <property type="protein sequence ID" value="MFC3679520.1"/>
    <property type="molecule type" value="Genomic_DNA"/>
</dbReference>
<proteinExistence type="predicted"/>
<keyword evidence="4" id="KW-1185">Reference proteome</keyword>
<comment type="caution">
    <text evidence="3">The sequence shown here is derived from an EMBL/GenBank/DDBJ whole genome shotgun (WGS) entry which is preliminary data.</text>
</comment>
<gene>
    <name evidence="3" type="ORF">ACFOMG_05265</name>
</gene>
<reference evidence="4" key="1">
    <citation type="journal article" date="2019" name="Int. J. Syst. Evol. Microbiol.">
        <title>The Global Catalogue of Microorganisms (GCM) 10K type strain sequencing project: providing services to taxonomists for standard genome sequencing and annotation.</title>
        <authorList>
            <consortium name="The Broad Institute Genomics Platform"/>
            <consortium name="The Broad Institute Genome Sequencing Center for Infectious Disease"/>
            <person name="Wu L."/>
            <person name="Ma J."/>
        </authorList>
    </citation>
    <scope>NUCLEOTIDE SEQUENCE [LARGE SCALE GENOMIC DNA]</scope>
    <source>
        <strain evidence="4">KCTC 42424</strain>
    </source>
</reference>
<accession>A0ABV7VPU6</accession>
<evidence type="ECO:0000256" key="1">
    <source>
        <dbReference type="SAM" id="Coils"/>
    </source>
</evidence>
<dbReference type="NCBIfam" id="TIGR03545">
    <property type="entry name" value="TIGR03545 family protein"/>
    <property type="match status" value="1"/>
</dbReference>
<dbReference type="InterPro" id="IPR019934">
    <property type="entry name" value="CHP03545"/>
</dbReference>